<keyword evidence="3" id="KW-1185">Reference proteome</keyword>
<dbReference type="Proteomes" id="UP000680706">
    <property type="component" value="Plasmid pAb134-04"/>
</dbReference>
<reference evidence="2 3" key="1">
    <citation type="journal article" date="2021" name="Angew. Chem. Int. Ed. Engl.">
        <title>A novel family of nonribosomal peptides modulate collective behavior in Pseudovibrio bacteria isolated from marine sponges.</title>
        <authorList>
            <person name="Ioca L.P."/>
            <person name="Dai Y."/>
            <person name="Kunakom S."/>
            <person name="Diaz-Espinosa J."/>
            <person name="Krunic A."/>
            <person name="Crnkovic C.M."/>
            <person name="Orjala J."/>
            <person name="Sanchez L.M."/>
            <person name="Ferreira A.G."/>
            <person name="Berlinck R.G.S."/>
            <person name="Eustaquio A.S."/>
        </authorList>
    </citation>
    <scope>NUCLEOTIDE SEQUENCE [LARGE SCALE GENOMIC DNA]</scope>
    <source>
        <strain evidence="2 3">Ab134</strain>
        <plasmid evidence="2 3">pAb134-04</plasmid>
    </source>
</reference>
<dbReference type="RefSeq" id="WP_143508297.1">
    <property type="nucleotide sequence ID" value="NZ_CP074130.1"/>
</dbReference>
<evidence type="ECO:0000256" key="1">
    <source>
        <dbReference type="SAM" id="MobiDB-lite"/>
    </source>
</evidence>
<organism evidence="2 3">
    <name type="scientific">Pseudovibrio brasiliensis</name>
    <dbReference type="NCBI Taxonomy" id="1898042"/>
    <lineage>
        <taxon>Bacteria</taxon>
        <taxon>Pseudomonadati</taxon>
        <taxon>Pseudomonadota</taxon>
        <taxon>Alphaproteobacteria</taxon>
        <taxon>Hyphomicrobiales</taxon>
        <taxon>Stappiaceae</taxon>
        <taxon>Pseudovibrio</taxon>
    </lineage>
</organism>
<dbReference type="EMBL" id="CP074130">
    <property type="protein sequence ID" value="QUS59175.1"/>
    <property type="molecule type" value="Genomic_DNA"/>
</dbReference>
<name>A0ABX8AWV2_9HYPH</name>
<protein>
    <submittedName>
        <fullName evidence="2">Uncharacterized protein</fullName>
    </submittedName>
</protein>
<sequence length="71" mass="7513">MRGDLACKLSAGSAEPTSSPHSSSLMSVLGLRLASDRRTGHMPASSKQHSFSLPLSSMHEGLLQGLRPHES</sequence>
<proteinExistence type="predicted"/>
<feature type="compositionally biased region" description="Low complexity" evidence="1">
    <location>
        <begin position="13"/>
        <end position="27"/>
    </location>
</feature>
<evidence type="ECO:0000313" key="3">
    <source>
        <dbReference type="Proteomes" id="UP000680706"/>
    </source>
</evidence>
<keyword evidence="2" id="KW-0614">Plasmid</keyword>
<accession>A0ABX8AWV2</accession>
<feature type="compositionally biased region" description="Polar residues" evidence="1">
    <location>
        <begin position="45"/>
        <end position="55"/>
    </location>
</feature>
<gene>
    <name evidence="2" type="ORF">KGB56_26660</name>
</gene>
<evidence type="ECO:0000313" key="2">
    <source>
        <dbReference type="EMBL" id="QUS59175.1"/>
    </source>
</evidence>
<geneLocation type="plasmid" evidence="2 3">
    <name>pAb134-04</name>
</geneLocation>
<feature type="region of interest" description="Disordered" evidence="1">
    <location>
        <begin position="1"/>
        <end position="71"/>
    </location>
</feature>